<evidence type="ECO:0000313" key="17">
    <source>
        <dbReference type="EMBL" id="VAX37364.1"/>
    </source>
</evidence>
<evidence type="ECO:0000256" key="2">
    <source>
        <dbReference type="ARBA" id="ARBA00009450"/>
    </source>
</evidence>
<keyword evidence="7" id="KW-0732">Signal</keyword>
<reference evidence="17" key="1">
    <citation type="submission" date="2018-06" db="EMBL/GenBank/DDBJ databases">
        <authorList>
            <person name="Zhirakovskaya E."/>
        </authorList>
    </citation>
    <scope>NUCLEOTIDE SEQUENCE</scope>
</reference>
<dbReference type="PANTHER" id="PTHR33619:SF3">
    <property type="entry name" value="POLYSACCHARIDE EXPORT PROTEIN GFCE-RELATED"/>
    <property type="match status" value="1"/>
</dbReference>
<evidence type="ECO:0000256" key="13">
    <source>
        <dbReference type="ARBA" id="ARBA00023237"/>
    </source>
</evidence>
<evidence type="ECO:0000259" key="16">
    <source>
        <dbReference type="Pfam" id="PF22461"/>
    </source>
</evidence>
<evidence type="ECO:0008006" key="18">
    <source>
        <dbReference type="Google" id="ProtNLM"/>
    </source>
</evidence>
<dbReference type="EMBL" id="UOGJ01000127">
    <property type="protein sequence ID" value="VAX37364.1"/>
    <property type="molecule type" value="Genomic_DNA"/>
</dbReference>
<dbReference type="Pfam" id="PF22461">
    <property type="entry name" value="SLBB_2"/>
    <property type="match status" value="1"/>
</dbReference>
<evidence type="ECO:0000256" key="10">
    <source>
        <dbReference type="ARBA" id="ARBA00023114"/>
    </source>
</evidence>
<dbReference type="Gene3D" id="3.30.1950.10">
    <property type="entry name" value="wza like domain"/>
    <property type="match status" value="1"/>
</dbReference>
<keyword evidence="6" id="KW-0812">Transmembrane</keyword>
<accession>A0A3B1DMP3</accession>
<evidence type="ECO:0000256" key="1">
    <source>
        <dbReference type="ARBA" id="ARBA00004571"/>
    </source>
</evidence>
<proteinExistence type="inferred from homology"/>
<dbReference type="Pfam" id="PF02563">
    <property type="entry name" value="Poly_export"/>
    <property type="match status" value="1"/>
</dbReference>
<dbReference type="GO" id="GO:0015159">
    <property type="term" value="F:polysaccharide transmembrane transporter activity"/>
    <property type="evidence" value="ECO:0007669"/>
    <property type="project" value="InterPro"/>
</dbReference>
<keyword evidence="3" id="KW-0813">Transport</keyword>
<dbReference type="InterPro" id="IPR003715">
    <property type="entry name" value="Poly_export_N"/>
</dbReference>
<name>A0A3B1DMP3_9ZZZZ</name>
<evidence type="ECO:0000256" key="3">
    <source>
        <dbReference type="ARBA" id="ARBA00022448"/>
    </source>
</evidence>
<keyword evidence="11" id="KW-0472">Membrane</keyword>
<keyword evidence="12" id="KW-0564">Palmitate</keyword>
<dbReference type="Gene3D" id="3.10.560.10">
    <property type="entry name" value="Outer membrane lipoprotein wza domain like"/>
    <property type="match status" value="1"/>
</dbReference>
<evidence type="ECO:0000256" key="11">
    <source>
        <dbReference type="ARBA" id="ARBA00023136"/>
    </source>
</evidence>
<comment type="similarity">
    <text evidence="2">Belongs to the BexD/CtrA/VexA family.</text>
</comment>
<keyword evidence="14" id="KW-0449">Lipoprotein</keyword>
<evidence type="ECO:0000256" key="8">
    <source>
        <dbReference type="ARBA" id="ARBA00023047"/>
    </source>
</evidence>
<comment type="subcellular location">
    <subcellularLocation>
        <location evidence="1">Cell outer membrane</location>
        <topology evidence="1">Multi-pass membrane protein</topology>
    </subcellularLocation>
</comment>
<keyword evidence="9" id="KW-0406">Ion transport</keyword>
<evidence type="ECO:0000256" key="14">
    <source>
        <dbReference type="ARBA" id="ARBA00023288"/>
    </source>
</evidence>
<dbReference type="AlphaFoldDB" id="A0A3B1DMP3"/>
<evidence type="ECO:0000256" key="12">
    <source>
        <dbReference type="ARBA" id="ARBA00023139"/>
    </source>
</evidence>
<sequence length="267" mass="29593">MILQKLKIMQHIFILGALIFFITPMVSAQNFSNFIPVDVEKDDFIKDQDIEEILKQEQPYLEENLSFSSLESDSQYTLGTMDVLSISVLRHPEVSGDFVINKEGNIQYEFIGDVEVAGKTKKEVSDLLAKLLEKFIIAPEITVKIIGYNSKVVFVVGEVGNPGKIYMRGDTITIHDALIQAGLPLLSAKTSKSRLITPADQGNAKQINVNIHKLLYKGDLRENLVMKPGDTLYVPPTILAKTMRIMQPVAAPIGTGARTGRILTTGF</sequence>
<feature type="domain" description="Polysaccharide export protein N-terminal" evidence="15">
    <location>
        <begin position="72"/>
        <end position="145"/>
    </location>
</feature>
<evidence type="ECO:0000256" key="5">
    <source>
        <dbReference type="ARBA" id="ARBA00022597"/>
    </source>
</evidence>
<feature type="domain" description="SLBB" evidence="16">
    <location>
        <begin position="151"/>
        <end position="234"/>
    </location>
</feature>
<dbReference type="InterPro" id="IPR054765">
    <property type="entry name" value="SLBB_dom"/>
</dbReference>
<evidence type="ECO:0000256" key="7">
    <source>
        <dbReference type="ARBA" id="ARBA00022729"/>
    </source>
</evidence>
<dbReference type="GO" id="GO:0006811">
    <property type="term" value="P:monoatomic ion transport"/>
    <property type="evidence" value="ECO:0007669"/>
    <property type="project" value="UniProtKB-KW"/>
</dbReference>
<evidence type="ECO:0000259" key="15">
    <source>
        <dbReference type="Pfam" id="PF02563"/>
    </source>
</evidence>
<keyword evidence="13" id="KW-0998">Cell outer membrane</keyword>
<protein>
    <recommendedName>
        <fullName evidence="18">Soluble ligand binding domain-containing protein</fullName>
    </recommendedName>
</protein>
<keyword evidence="5" id="KW-0762">Sugar transport</keyword>
<dbReference type="GO" id="GO:0015288">
    <property type="term" value="F:porin activity"/>
    <property type="evidence" value="ECO:0007669"/>
    <property type="project" value="UniProtKB-KW"/>
</dbReference>
<keyword evidence="10" id="KW-0626">Porin</keyword>
<dbReference type="GO" id="GO:0009279">
    <property type="term" value="C:cell outer membrane"/>
    <property type="evidence" value="ECO:0007669"/>
    <property type="project" value="UniProtKB-SubCell"/>
</dbReference>
<gene>
    <name evidence="17" type="ORF">MNBD_UNCLBAC01-894</name>
</gene>
<keyword evidence="4" id="KW-1134">Transmembrane beta strand</keyword>
<keyword evidence="8" id="KW-0625">Polysaccharide transport</keyword>
<evidence type="ECO:0000256" key="9">
    <source>
        <dbReference type="ARBA" id="ARBA00023065"/>
    </source>
</evidence>
<dbReference type="GO" id="GO:0046930">
    <property type="term" value="C:pore complex"/>
    <property type="evidence" value="ECO:0007669"/>
    <property type="project" value="UniProtKB-KW"/>
</dbReference>
<evidence type="ECO:0000256" key="4">
    <source>
        <dbReference type="ARBA" id="ARBA00022452"/>
    </source>
</evidence>
<dbReference type="InterPro" id="IPR049712">
    <property type="entry name" value="Poly_export"/>
</dbReference>
<dbReference type="PANTHER" id="PTHR33619">
    <property type="entry name" value="POLYSACCHARIDE EXPORT PROTEIN GFCE-RELATED"/>
    <property type="match status" value="1"/>
</dbReference>
<organism evidence="17">
    <name type="scientific">hydrothermal vent metagenome</name>
    <dbReference type="NCBI Taxonomy" id="652676"/>
    <lineage>
        <taxon>unclassified sequences</taxon>
        <taxon>metagenomes</taxon>
        <taxon>ecological metagenomes</taxon>
    </lineage>
</organism>
<evidence type="ECO:0000256" key="6">
    <source>
        <dbReference type="ARBA" id="ARBA00022692"/>
    </source>
</evidence>